<evidence type="ECO:0008006" key="3">
    <source>
        <dbReference type="Google" id="ProtNLM"/>
    </source>
</evidence>
<reference evidence="1 2" key="1">
    <citation type="submission" date="2024-09" db="EMBL/GenBank/DDBJ databases">
        <title>Whole genome analysis of Stenotrophomonas geniculata MK-1, and its biological control impact on peanut foliage fungus diseases.</title>
        <authorList>
            <person name="Ahsan T."/>
        </authorList>
    </citation>
    <scope>NUCLEOTIDE SEQUENCE [LARGE SCALE GENOMIC DNA]</scope>
    <source>
        <strain evidence="1 2">MK-1</strain>
    </source>
</reference>
<dbReference type="Proteomes" id="UP001596115">
    <property type="component" value="Unassembled WGS sequence"/>
</dbReference>
<dbReference type="RefSeq" id="WP_164178493.1">
    <property type="nucleotide sequence ID" value="NZ_JBFLAA010000005.1"/>
</dbReference>
<dbReference type="EMBL" id="JBHRFL010000003">
    <property type="protein sequence ID" value="MFC6068679.1"/>
    <property type="molecule type" value="Genomic_DNA"/>
</dbReference>
<organism evidence="1 2">
    <name type="scientific">Stenotrophomonas geniculata</name>
    <dbReference type="NCBI Taxonomy" id="86188"/>
    <lineage>
        <taxon>Bacteria</taxon>
        <taxon>Pseudomonadati</taxon>
        <taxon>Pseudomonadota</taxon>
        <taxon>Gammaproteobacteria</taxon>
        <taxon>Lysobacterales</taxon>
        <taxon>Lysobacteraceae</taxon>
        <taxon>Stenotrophomonas</taxon>
    </lineage>
</organism>
<evidence type="ECO:0000313" key="2">
    <source>
        <dbReference type="Proteomes" id="UP001596115"/>
    </source>
</evidence>
<protein>
    <recommendedName>
        <fullName evidence="3">ComF family protein</fullName>
    </recommendedName>
</protein>
<evidence type="ECO:0000313" key="1">
    <source>
        <dbReference type="EMBL" id="MFC6068679.1"/>
    </source>
</evidence>
<gene>
    <name evidence="1" type="ORF">ACFLLB_03725</name>
</gene>
<comment type="caution">
    <text evidence="1">The sequence shown here is derived from an EMBL/GenBank/DDBJ whole genome shotgun (WGS) entry which is preliminary data.</text>
</comment>
<name>A0ABW1MXC2_9GAMM</name>
<keyword evidence="2" id="KW-1185">Reference proteome</keyword>
<accession>A0ABW1MXC2</accession>
<sequence>MKTCTKCAARLPLRFFPLINGKPTAACAPCRNTERRLHDPLRPLRRDPLQVRLNNLTNLWHGPVRRVPLRSHA</sequence>
<proteinExistence type="predicted"/>